<dbReference type="SUPFAM" id="SSF51569">
    <property type="entry name" value="Aldolase"/>
    <property type="match status" value="1"/>
</dbReference>
<dbReference type="AlphaFoldDB" id="A0A7W8C2C7"/>
<sequence>MNNRVYFFDTTLRDGEQSPGATMNLQEKLRLAHQLEVLGVDIMEAGFPASSPGDFESVQRIAAQAGDIQVAGLARCVAGDIDRCWDAIKVAKNPRIHIFLSTSPLHMQHKLRKDPADVLKMAVEGVKRCVQHTSNVEFSCEDFSRSEPEFLCRVVEAVINAGATTVNLPDTVGYAQPAEYAALIDHVIRNTPNSDKAIFSVHCHNDLGLAVANTLAAFKVGVRQAEVTLNGIGERAGNASLEEVVMNLRVRHDYFGLDHNIITEQLYPSCRLLSMTIGQPIPNNKAIVGANAFAHESGIHQDGMLKNRETYEIMTPQSVGRTESNLVIGKHSGRNAVRNKFESMGYTLEDEQLNLVFEAVKQLADRKKTLHDDDLMALVQEEVYRTPDRFRLRHVSVQSSDAGGVPPTAAVIMDVDGMESSSAGFGVGPVDALFNVIADMVGREPELEQYAINAVTGGTDALGEVTVRLREGEFSAVGRGTHPDIFVASARAYVNALNHLFKKEKEGPRLHCQHDLN</sequence>
<evidence type="ECO:0000259" key="12">
    <source>
        <dbReference type="PROSITE" id="PS50991"/>
    </source>
</evidence>
<dbReference type="GO" id="GO:0030145">
    <property type="term" value="F:manganese ion binding"/>
    <property type="evidence" value="ECO:0007669"/>
    <property type="project" value="UniProtKB-UniRule"/>
</dbReference>
<evidence type="ECO:0000313" key="13">
    <source>
        <dbReference type="EMBL" id="MBB5143127.1"/>
    </source>
</evidence>
<keyword evidence="8 11" id="KW-0479">Metal-binding</keyword>
<dbReference type="PANTHER" id="PTHR10277">
    <property type="entry name" value="HOMOCITRATE SYNTHASE-RELATED"/>
    <property type="match status" value="1"/>
</dbReference>
<accession>A0A7W8C2C7</accession>
<dbReference type="GO" id="GO:0009098">
    <property type="term" value="P:L-leucine biosynthetic process"/>
    <property type="evidence" value="ECO:0007669"/>
    <property type="project" value="UniProtKB-UniRule"/>
</dbReference>
<dbReference type="PROSITE" id="PS50991">
    <property type="entry name" value="PYR_CT"/>
    <property type="match status" value="1"/>
</dbReference>
<feature type="binding site" evidence="11">
    <location>
        <position position="238"/>
    </location>
    <ligand>
        <name>Mn(2+)</name>
        <dbReference type="ChEBI" id="CHEBI:29035"/>
    </ligand>
</feature>
<keyword evidence="9 11" id="KW-0464">Manganese</keyword>
<dbReference type="EMBL" id="JACHGO010000003">
    <property type="protein sequence ID" value="MBB5143127.1"/>
    <property type="molecule type" value="Genomic_DNA"/>
</dbReference>
<evidence type="ECO:0000256" key="8">
    <source>
        <dbReference type="ARBA" id="ARBA00022723"/>
    </source>
</evidence>
<dbReference type="GO" id="GO:0003852">
    <property type="term" value="F:2-isopropylmalate synthase activity"/>
    <property type="evidence" value="ECO:0007669"/>
    <property type="project" value="UniProtKB-UniRule"/>
</dbReference>
<dbReference type="UniPathway" id="UPA00048">
    <property type="reaction ID" value="UER00070"/>
</dbReference>
<keyword evidence="14" id="KW-1185">Reference proteome</keyword>
<dbReference type="SUPFAM" id="SSF110921">
    <property type="entry name" value="2-isopropylmalate synthase LeuA, allosteric (dimerisation) domain"/>
    <property type="match status" value="1"/>
</dbReference>
<dbReference type="HAMAP" id="MF_01025">
    <property type="entry name" value="LeuA_type1"/>
    <property type="match status" value="1"/>
</dbReference>
<reference evidence="13 14" key="1">
    <citation type="submission" date="2020-08" db="EMBL/GenBank/DDBJ databases">
        <title>Genomic Encyclopedia of Type Strains, Phase IV (KMG-IV): sequencing the most valuable type-strain genomes for metagenomic binning, comparative biology and taxonomic classification.</title>
        <authorList>
            <person name="Goeker M."/>
        </authorList>
    </citation>
    <scope>NUCLEOTIDE SEQUENCE [LARGE SCALE GENOMIC DNA]</scope>
    <source>
        <strain evidence="13 14">DSM 11275</strain>
    </source>
</reference>
<dbReference type="Pfam" id="PF00682">
    <property type="entry name" value="HMGL-like"/>
    <property type="match status" value="1"/>
</dbReference>
<dbReference type="InterPro" id="IPR054691">
    <property type="entry name" value="LeuA/HCS_post-cat"/>
</dbReference>
<keyword evidence="6 11" id="KW-0028">Amino-acid biosynthesis</keyword>
<dbReference type="InterPro" id="IPR013785">
    <property type="entry name" value="Aldolase_TIM"/>
</dbReference>
<dbReference type="InterPro" id="IPR013709">
    <property type="entry name" value="2-isopropylmalate_synth_dimer"/>
</dbReference>
<gene>
    <name evidence="11" type="primary">leuA</name>
    <name evidence="13" type="ORF">HNQ38_001215</name>
</gene>
<comment type="function">
    <text evidence="11">Catalyzes the condensation of the acetyl group of acetyl-CoA with 3-methyl-2-oxobutanoate (2-ketoisovalerate) to form 3-carboxy-3-hydroxy-4-methylpentanoate (2-isopropylmalate).</text>
</comment>
<dbReference type="RefSeq" id="WP_183718489.1">
    <property type="nucleotide sequence ID" value="NZ_JACHGO010000003.1"/>
</dbReference>
<comment type="caution">
    <text evidence="13">The sequence shown here is derived from an EMBL/GenBank/DDBJ whole genome shotgun (WGS) entry which is preliminary data.</text>
</comment>
<evidence type="ECO:0000256" key="2">
    <source>
        <dbReference type="ARBA" id="ARBA00009396"/>
    </source>
</evidence>
<dbReference type="InterPro" id="IPR050073">
    <property type="entry name" value="2-IPM_HCS-like"/>
</dbReference>
<evidence type="ECO:0000256" key="9">
    <source>
        <dbReference type="ARBA" id="ARBA00023211"/>
    </source>
</evidence>
<name>A0A7W8C2C7_9BACT</name>
<dbReference type="Gene3D" id="3.20.20.70">
    <property type="entry name" value="Aldolase class I"/>
    <property type="match status" value="1"/>
</dbReference>
<dbReference type="InterPro" id="IPR002034">
    <property type="entry name" value="AIPM/Hcit_synth_CS"/>
</dbReference>
<protein>
    <recommendedName>
        <fullName evidence="4 11">2-isopropylmalate synthase</fullName>
        <ecNumber evidence="3 11">2.3.3.13</ecNumber>
    </recommendedName>
    <alternativeName>
        <fullName evidence="11">Alpha-IPM synthase</fullName>
    </alternativeName>
    <alternativeName>
        <fullName evidence="11">Alpha-isopropylmalate synthase</fullName>
    </alternativeName>
</protein>
<keyword evidence="7 11" id="KW-0808">Transferase</keyword>
<dbReference type="EC" id="2.3.3.13" evidence="3 11"/>
<dbReference type="CDD" id="cd07940">
    <property type="entry name" value="DRE_TIM_IPMS"/>
    <property type="match status" value="1"/>
</dbReference>
<comment type="subunit">
    <text evidence="11">Homodimer.</text>
</comment>
<dbReference type="InterPro" id="IPR000891">
    <property type="entry name" value="PYR_CT"/>
</dbReference>
<proteinExistence type="inferred from homology"/>
<dbReference type="PROSITE" id="PS00816">
    <property type="entry name" value="AIPM_HOMOCIT_SYNTH_2"/>
    <property type="match status" value="1"/>
</dbReference>
<dbReference type="GO" id="GO:0005829">
    <property type="term" value="C:cytosol"/>
    <property type="evidence" value="ECO:0007669"/>
    <property type="project" value="TreeGrafter"/>
</dbReference>
<dbReference type="GO" id="GO:0003985">
    <property type="term" value="F:acetyl-CoA C-acetyltransferase activity"/>
    <property type="evidence" value="ECO:0007669"/>
    <property type="project" value="UniProtKB-UniRule"/>
</dbReference>
<evidence type="ECO:0000256" key="1">
    <source>
        <dbReference type="ARBA" id="ARBA00004689"/>
    </source>
</evidence>
<feature type="binding site" evidence="11">
    <location>
        <position position="204"/>
    </location>
    <ligand>
        <name>Mn(2+)</name>
        <dbReference type="ChEBI" id="CHEBI:29035"/>
    </ligand>
</feature>
<dbReference type="InterPro" id="IPR036230">
    <property type="entry name" value="LeuA_allosteric_dom_sf"/>
</dbReference>
<feature type="binding site" evidence="11">
    <location>
        <position position="202"/>
    </location>
    <ligand>
        <name>Mn(2+)</name>
        <dbReference type="ChEBI" id="CHEBI:29035"/>
    </ligand>
</feature>
<dbReference type="Gene3D" id="1.10.238.260">
    <property type="match status" value="1"/>
</dbReference>
<organism evidence="13 14">
    <name type="scientific">Desulfovibrio intestinalis</name>
    <dbReference type="NCBI Taxonomy" id="58621"/>
    <lineage>
        <taxon>Bacteria</taxon>
        <taxon>Pseudomonadati</taxon>
        <taxon>Thermodesulfobacteriota</taxon>
        <taxon>Desulfovibrionia</taxon>
        <taxon>Desulfovibrionales</taxon>
        <taxon>Desulfovibrionaceae</taxon>
        <taxon>Desulfovibrio</taxon>
    </lineage>
</organism>
<dbReference type="NCBIfam" id="NF002086">
    <property type="entry name" value="PRK00915.1-3"/>
    <property type="match status" value="1"/>
</dbReference>
<dbReference type="FunFam" id="1.10.238.260:FF:000001">
    <property type="entry name" value="2-isopropylmalate synthase"/>
    <property type="match status" value="1"/>
</dbReference>
<keyword evidence="11" id="KW-0963">Cytoplasm</keyword>
<comment type="cofactor">
    <cofactor evidence="11">
        <name>Mn(2+)</name>
        <dbReference type="ChEBI" id="CHEBI:29035"/>
    </cofactor>
</comment>
<keyword evidence="13" id="KW-0012">Acyltransferase</keyword>
<dbReference type="Gene3D" id="3.30.160.270">
    <property type="match status" value="1"/>
</dbReference>
<dbReference type="Pfam" id="PF22617">
    <property type="entry name" value="HCS_D2"/>
    <property type="match status" value="1"/>
</dbReference>
<feature type="region of interest" description="Regulatory domain" evidence="11">
    <location>
        <begin position="391"/>
        <end position="517"/>
    </location>
</feature>
<feature type="binding site" evidence="11">
    <location>
        <position position="14"/>
    </location>
    <ligand>
        <name>Mn(2+)</name>
        <dbReference type="ChEBI" id="CHEBI:29035"/>
    </ligand>
</feature>
<comment type="catalytic activity">
    <reaction evidence="11">
        <text>3-methyl-2-oxobutanoate + acetyl-CoA + H2O = (2S)-2-isopropylmalate + CoA + H(+)</text>
        <dbReference type="Rhea" id="RHEA:21524"/>
        <dbReference type="ChEBI" id="CHEBI:1178"/>
        <dbReference type="ChEBI" id="CHEBI:11851"/>
        <dbReference type="ChEBI" id="CHEBI:15377"/>
        <dbReference type="ChEBI" id="CHEBI:15378"/>
        <dbReference type="ChEBI" id="CHEBI:57287"/>
        <dbReference type="ChEBI" id="CHEBI:57288"/>
        <dbReference type="EC" id="2.3.3.13"/>
    </reaction>
</comment>
<evidence type="ECO:0000256" key="11">
    <source>
        <dbReference type="HAMAP-Rule" id="MF_01025"/>
    </source>
</evidence>
<comment type="similarity">
    <text evidence="2 11">Belongs to the alpha-IPM synthase/homocitrate synthase family. LeuA type 1 subfamily.</text>
</comment>
<dbReference type="NCBIfam" id="TIGR00973">
    <property type="entry name" value="leuA_bact"/>
    <property type="match status" value="1"/>
</dbReference>
<evidence type="ECO:0000256" key="6">
    <source>
        <dbReference type="ARBA" id="ARBA00022605"/>
    </source>
</evidence>
<dbReference type="Proteomes" id="UP000539075">
    <property type="component" value="Unassembled WGS sequence"/>
</dbReference>
<evidence type="ECO:0000313" key="14">
    <source>
        <dbReference type="Proteomes" id="UP000539075"/>
    </source>
</evidence>
<evidence type="ECO:0000256" key="10">
    <source>
        <dbReference type="ARBA" id="ARBA00023304"/>
    </source>
</evidence>
<feature type="domain" description="Pyruvate carboxyltransferase" evidence="12">
    <location>
        <begin position="5"/>
        <end position="263"/>
    </location>
</feature>
<evidence type="ECO:0000256" key="3">
    <source>
        <dbReference type="ARBA" id="ARBA00012973"/>
    </source>
</evidence>
<dbReference type="Pfam" id="PF08502">
    <property type="entry name" value="LeuA_dimer"/>
    <property type="match status" value="1"/>
</dbReference>
<dbReference type="SMART" id="SM00917">
    <property type="entry name" value="LeuA_dimer"/>
    <property type="match status" value="1"/>
</dbReference>
<evidence type="ECO:0000256" key="7">
    <source>
        <dbReference type="ARBA" id="ARBA00022679"/>
    </source>
</evidence>
<keyword evidence="5 11" id="KW-0432">Leucine biosynthesis</keyword>
<dbReference type="InterPro" id="IPR005671">
    <property type="entry name" value="LeuA_bact_synth"/>
</dbReference>
<evidence type="ECO:0000256" key="5">
    <source>
        <dbReference type="ARBA" id="ARBA00022430"/>
    </source>
</evidence>
<dbReference type="PROSITE" id="PS00815">
    <property type="entry name" value="AIPM_HOMOCIT_SYNTH_1"/>
    <property type="match status" value="1"/>
</dbReference>
<keyword evidence="10 11" id="KW-0100">Branched-chain amino acid biosynthesis</keyword>
<dbReference type="PANTHER" id="PTHR10277:SF9">
    <property type="entry name" value="2-ISOPROPYLMALATE SYNTHASE 1, CHLOROPLASTIC-RELATED"/>
    <property type="match status" value="1"/>
</dbReference>
<comment type="pathway">
    <text evidence="1 11">Amino-acid biosynthesis; L-leucine biosynthesis; L-leucine from 3-methyl-2-oxobutanoate: step 1/4.</text>
</comment>
<evidence type="ECO:0000256" key="4">
    <source>
        <dbReference type="ARBA" id="ARBA00018198"/>
    </source>
</evidence>
<dbReference type="FunFam" id="3.20.20.70:FF:000010">
    <property type="entry name" value="2-isopropylmalate synthase"/>
    <property type="match status" value="1"/>
</dbReference>